<protein>
    <submittedName>
        <fullName evidence="1">Uncharacterized protein</fullName>
    </submittedName>
</protein>
<dbReference type="EMBL" id="BMVP01000004">
    <property type="protein sequence ID" value="GHB57560.1"/>
    <property type="molecule type" value="Genomic_DNA"/>
</dbReference>
<comment type="caution">
    <text evidence="1">The sequence shown here is derived from an EMBL/GenBank/DDBJ whole genome shotgun (WGS) entry which is preliminary data.</text>
</comment>
<reference evidence="2" key="1">
    <citation type="journal article" date="2019" name="Int. J. Syst. Evol. Microbiol.">
        <title>The Global Catalogue of Microorganisms (GCM) 10K type strain sequencing project: providing services to taxonomists for standard genome sequencing and annotation.</title>
        <authorList>
            <consortium name="The Broad Institute Genomics Platform"/>
            <consortium name="The Broad Institute Genome Sequencing Center for Infectious Disease"/>
            <person name="Wu L."/>
            <person name="Ma J."/>
        </authorList>
    </citation>
    <scope>NUCLEOTIDE SEQUENCE [LARGE SCALE GENOMIC DNA]</scope>
    <source>
        <strain evidence="2">JCM 4738</strain>
    </source>
</reference>
<accession>A0ABQ3EZ91</accession>
<name>A0ABQ3EZ91_9ACTN</name>
<dbReference type="Proteomes" id="UP000642673">
    <property type="component" value="Unassembled WGS sequence"/>
</dbReference>
<evidence type="ECO:0000313" key="2">
    <source>
        <dbReference type="Proteomes" id="UP000642673"/>
    </source>
</evidence>
<evidence type="ECO:0000313" key="1">
    <source>
        <dbReference type="EMBL" id="GHB57560.1"/>
    </source>
</evidence>
<dbReference type="RefSeq" id="WP_190184568.1">
    <property type="nucleotide sequence ID" value="NZ_BMVP01000004.1"/>
</dbReference>
<proteinExistence type="predicted"/>
<keyword evidence="2" id="KW-1185">Reference proteome</keyword>
<organism evidence="1 2">
    <name type="scientific">Streptomyces cirratus</name>
    <dbReference type="NCBI Taxonomy" id="68187"/>
    <lineage>
        <taxon>Bacteria</taxon>
        <taxon>Bacillati</taxon>
        <taxon>Actinomycetota</taxon>
        <taxon>Actinomycetes</taxon>
        <taxon>Kitasatosporales</taxon>
        <taxon>Streptomycetaceae</taxon>
        <taxon>Streptomyces</taxon>
    </lineage>
</organism>
<sequence>MSDTPTSASTTEDAELLRALCRELAEAADAVDEAARYASGLALGAPLPAALFGRGGRPGAAWRTLLRTLTDPAGLGWAARGRGAARAGWLAGILAGRESLAVSLAVCGLKTRLRAAREAHPDLMADPDCAAVFRAAEAGRQGEAVRLFRAMLRERGAGRAFGLLAPSFADVLAWDALTDDNPFNDHAGWQIATGRGRPAPRLLGLGAAFRAFLGRGPRRAGGSG</sequence>
<gene>
    <name evidence="1" type="ORF">GCM10010347_29630</name>
</gene>